<evidence type="ECO:0000256" key="11">
    <source>
        <dbReference type="ARBA" id="ARBA00022729"/>
    </source>
</evidence>
<keyword evidence="10" id="KW-0336">GPI-anchor</keyword>
<evidence type="ECO:0000313" key="27">
    <source>
        <dbReference type="Proteomes" id="UP000630445"/>
    </source>
</evidence>
<evidence type="ECO:0000256" key="1">
    <source>
        <dbReference type="ARBA" id="ARBA00000382"/>
    </source>
</evidence>
<dbReference type="FunFam" id="3.20.20.80:FF:000233">
    <property type="entry name" value="Probable glucan endo-1,3-beta-glucosidase eglC"/>
    <property type="match status" value="1"/>
</dbReference>
<dbReference type="EMBL" id="JACBAF010002281">
    <property type="protein sequence ID" value="KAF7159025.1"/>
    <property type="molecule type" value="Genomic_DNA"/>
</dbReference>
<evidence type="ECO:0000256" key="12">
    <source>
        <dbReference type="ARBA" id="ARBA00022801"/>
    </source>
</evidence>
<evidence type="ECO:0000313" key="26">
    <source>
        <dbReference type="EMBL" id="KAF7159025.1"/>
    </source>
</evidence>
<evidence type="ECO:0000256" key="8">
    <source>
        <dbReference type="ARBA" id="ARBA00022512"/>
    </source>
</evidence>
<dbReference type="SUPFAM" id="SSF51445">
    <property type="entry name" value="(Trans)glycosidases"/>
    <property type="match status" value="1"/>
</dbReference>
<keyword evidence="16" id="KW-0449">Lipoprotein</keyword>
<dbReference type="GO" id="GO:0009986">
    <property type="term" value="C:cell surface"/>
    <property type="evidence" value="ECO:0007669"/>
    <property type="project" value="TreeGrafter"/>
</dbReference>
<dbReference type="EMBL" id="JACBAD010002126">
    <property type="protein sequence ID" value="KAF7114151.1"/>
    <property type="molecule type" value="Genomic_DNA"/>
</dbReference>
<evidence type="ECO:0000256" key="22">
    <source>
        <dbReference type="RuleBase" id="RU004335"/>
    </source>
</evidence>
<dbReference type="Pfam" id="PF00332">
    <property type="entry name" value="Glyco_hydro_17"/>
    <property type="match status" value="1"/>
</dbReference>
<feature type="compositionally biased region" description="Low complexity" evidence="23">
    <location>
        <begin position="376"/>
        <end position="394"/>
    </location>
</feature>
<evidence type="ECO:0000256" key="17">
    <source>
        <dbReference type="ARBA" id="ARBA00023316"/>
    </source>
</evidence>
<evidence type="ECO:0000256" key="19">
    <source>
        <dbReference type="ARBA" id="ARBA00025152"/>
    </source>
</evidence>
<evidence type="ECO:0000256" key="20">
    <source>
        <dbReference type="ARBA" id="ARBA00032134"/>
    </source>
</evidence>
<evidence type="ECO:0000256" key="6">
    <source>
        <dbReference type="ARBA" id="ARBA00019762"/>
    </source>
</evidence>
<dbReference type="EC" id="3.2.1.39" evidence="5"/>
<dbReference type="Gene3D" id="3.20.20.80">
    <property type="entry name" value="Glycosidases"/>
    <property type="match status" value="1"/>
</dbReference>
<protein>
    <recommendedName>
        <fullName evidence="6">Probable glucan endo-1,3-beta-glucosidase eglC</fullName>
        <ecNumber evidence="5">3.2.1.39</ecNumber>
    </recommendedName>
    <alternativeName>
        <fullName evidence="20">Endo-1,3-beta-glucanase eglC</fullName>
    </alternativeName>
    <alternativeName>
        <fullName evidence="21">Laminarinase eglC</fullName>
    </alternativeName>
</protein>
<evidence type="ECO:0000313" key="25">
    <source>
        <dbReference type="EMBL" id="KAF7114151.1"/>
    </source>
</evidence>
<evidence type="ECO:0000256" key="18">
    <source>
        <dbReference type="ARBA" id="ARBA00023326"/>
    </source>
</evidence>
<keyword evidence="12" id="KW-0378">Hydrolase</keyword>
<evidence type="ECO:0000256" key="3">
    <source>
        <dbReference type="ARBA" id="ARBA00004609"/>
    </source>
</evidence>
<keyword evidence="11 24" id="KW-0732">Signal</keyword>
<sequence>MQFTQLVALALALATSEAAHQGFNYGSTKSDGSVKSQSDFQSEFSTAKNLVGTSGFTSARLYTMIQGGTANTPITAIPAAIAEETSLLLGLWASGGNFANEITALQNAIADYGDDLAKLVVGISVGSEDLYRNSVDGVKANAGLGTNPDEIVSYINQVRSTIAGTKLSGAPIGHVDTWTAWVNGSNSAVIDACDWLGFDGYPYFQNTMANSISDAKALFDESVAKTEAVAKGKEVWITETGWPVSGNTENLAVANLANAKTYWDEVGCPLFGKTNTWWYILQDANPVTPNPSFGIVGSTLSTTPLFDLSCSASSSSTAASSTAGPSASSVAGSSASGFATAVSSGSAKPTVSVGKGPGGSYNGSYAGSWNSSSSARPSSTAISGSSGSSSSGSSGSSGSGASGQSSSSTGSSSSPSSSTILSNSASGLSGSIFGAVVAVCVALAAL</sequence>
<dbReference type="Proteomes" id="UP000630445">
    <property type="component" value="Unassembled WGS sequence"/>
</dbReference>
<evidence type="ECO:0000256" key="13">
    <source>
        <dbReference type="ARBA" id="ARBA00023136"/>
    </source>
</evidence>
<keyword evidence="8" id="KW-0134">Cell wall</keyword>
<evidence type="ECO:0000256" key="10">
    <source>
        <dbReference type="ARBA" id="ARBA00022622"/>
    </source>
</evidence>
<evidence type="ECO:0000256" key="21">
    <source>
        <dbReference type="ARBA" id="ARBA00032906"/>
    </source>
</evidence>
<dbReference type="GO" id="GO:0009277">
    <property type="term" value="C:fungal-type cell wall"/>
    <property type="evidence" value="ECO:0007669"/>
    <property type="project" value="TreeGrafter"/>
</dbReference>
<keyword evidence="7" id="KW-1003">Cell membrane</keyword>
<comment type="subcellular location">
    <subcellularLocation>
        <location evidence="3">Cell membrane</location>
        <topology evidence="3">Lipid-anchor</topology>
        <topology evidence="3">GPI-anchor</topology>
    </subcellularLocation>
    <subcellularLocation>
        <location evidence="2">Secreted</location>
        <location evidence="2">Cell wall</location>
    </subcellularLocation>
</comment>
<feature type="region of interest" description="Disordered" evidence="23">
    <location>
        <begin position="376"/>
        <end position="420"/>
    </location>
</feature>
<keyword evidence="15" id="KW-0119">Carbohydrate metabolism</keyword>
<evidence type="ECO:0000256" key="24">
    <source>
        <dbReference type="SAM" id="SignalP"/>
    </source>
</evidence>
<dbReference type="GO" id="GO:0042973">
    <property type="term" value="F:glucan endo-1,3-beta-D-glucosidase activity"/>
    <property type="evidence" value="ECO:0007669"/>
    <property type="project" value="UniProtKB-EC"/>
</dbReference>
<gene>
    <name evidence="25" type="ORF">CNMCM5793_007729</name>
    <name evidence="26" type="ORF">CNMCM6106_006118</name>
</gene>
<evidence type="ECO:0000256" key="5">
    <source>
        <dbReference type="ARBA" id="ARBA00012780"/>
    </source>
</evidence>
<reference evidence="25" key="1">
    <citation type="submission" date="2020-06" db="EMBL/GenBank/DDBJ databases">
        <title>Draft genome sequences of strains closely related to Aspergillus parafelis and Aspergillus hiratsukae.</title>
        <authorList>
            <person name="Dos Santos R.A.C."/>
            <person name="Rivero-Menendez O."/>
            <person name="Steenwyk J.L."/>
            <person name="Mead M.E."/>
            <person name="Goldman G.H."/>
            <person name="Alastruey-Izquierdo A."/>
            <person name="Rokas A."/>
        </authorList>
    </citation>
    <scope>NUCLEOTIDE SEQUENCE</scope>
    <source>
        <strain evidence="25">CNM-CM5793</strain>
        <strain evidence="26">CNM-CM6106</strain>
    </source>
</reference>
<feature type="signal peptide" evidence="24">
    <location>
        <begin position="1"/>
        <end position="18"/>
    </location>
</feature>
<dbReference type="OrthoDB" id="77201at2759"/>
<dbReference type="PANTHER" id="PTHR16631">
    <property type="entry name" value="GLUCAN 1,3-BETA-GLUCOSIDASE"/>
    <property type="match status" value="1"/>
</dbReference>
<evidence type="ECO:0000256" key="2">
    <source>
        <dbReference type="ARBA" id="ARBA00004191"/>
    </source>
</evidence>
<dbReference type="GO" id="GO:0098552">
    <property type="term" value="C:side of membrane"/>
    <property type="evidence" value="ECO:0007669"/>
    <property type="project" value="UniProtKB-KW"/>
</dbReference>
<evidence type="ECO:0000256" key="7">
    <source>
        <dbReference type="ARBA" id="ARBA00022475"/>
    </source>
</evidence>
<dbReference type="GO" id="GO:0071555">
    <property type="term" value="P:cell wall organization"/>
    <property type="evidence" value="ECO:0007669"/>
    <property type="project" value="UniProtKB-KW"/>
</dbReference>
<proteinExistence type="inferred from homology"/>
<comment type="similarity">
    <text evidence="4 22">Belongs to the glycosyl hydrolase 17 family.</text>
</comment>
<dbReference type="GO" id="GO:0000272">
    <property type="term" value="P:polysaccharide catabolic process"/>
    <property type="evidence" value="ECO:0007669"/>
    <property type="project" value="UniProtKB-KW"/>
</dbReference>
<dbReference type="GO" id="GO:0005576">
    <property type="term" value="C:extracellular region"/>
    <property type="evidence" value="ECO:0007669"/>
    <property type="project" value="TreeGrafter"/>
</dbReference>
<evidence type="ECO:0000256" key="9">
    <source>
        <dbReference type="ARBA" id="ARBA00022525"/>
    </source>
</evidence>
<organism evidence="25 27">
    <name type="scientific">Aspergillus hiratsukae</name>
    <dbReference type="NCBI Taxonomy" id="1194566"/>
    <lineage>
        <taxon>Eukaryota</taxon>
        <taxon>Fungi</taxon>
        <taxon>Dikarya</taxon>
        <taxon>Ascomycota</taxon>
        <taxon>Pezizomycotina</taxon>
        <taxon>Eurotiomycetes</taxon>
        <taxon>Eurotiomycetidae</taxon>
        <taxon>Eurotiales</taxon>
        <taxon>Aspergillaceae</taxon>
        <taxon>Aspergillus</taxon>
        <taxon>Aspergillus subgen. Fumigati</taxon>
    </lineage>
</organism>
<dbReference type="InterPro" id="IPR000490">
    <property type="entry name" value="Glyco_hydro_17"/>
</dbReference>
<keyword evidence="27" id="KW-1185">Reference proteome</keyword>
<feature type="compositionally biased region" description="Low complexity" evidence="23">
    <location>
        <begin position="402"/>
        <end position="420"/>
    </location>
</feature>
<comment type="catalytic activity">
    <reaction evidence="1">
        <text>Hydrolysis of (1-&gt;3)-beta-D-glucosidic linkages in (1-&gt;3)-beta-D-glucans.</text>
        <dbReference type="EC" id="3.2.1.39"/>
    </reaction>
</comment>
<comment type="caution">
    <text evidence="25">The sequence shown here is derived from an EMBL/GenBank/DDBJ whole genome shotgun (WGS) entry which is preliminary data.</text>
</comment>
<keyword evidence="17" id="KW-0961">Cell wall biogenesis/degradation</keyword>
<evidence type="ECO:0000256" key="16">
    <source>
        <dbReference type="ARBA" id="ARBA00023288"/>
    </source>
</evidence>
<dbReference type="Proteomes" id="UP000662466">
    <property type="component" value="Unassembled WGS sequence"/>
</dbReference>
<dbReference type="AlphaFoldDB" id="A0A8H6UAU4"/>
<dbReference type="GO" id="GO:0005886">
    <property type="term" value="C:plasma membrane"/>
    <property type="evidence" value="ECO:0007669"/>
    <property type="project" value="UniProtKB-SubCell"/>
</dbReference>
<evidence type="ECO:0000256" key="15">
    <source>
        <dbReference type="ARBA" id="ARBA00023277"/>
    </source>
</evidence>
<keyword evidence="14" id="KW-0325">Glycoprotein</keyword>
<feature type="chain" id="PRO_5035102077" description="Probable glucan endo-1,3-beta-glucosidase eglC" evidence="24">
    <location>
        <begin position="19"/>
        <end position="446"/>
    </location>
</feature>
<keyword evidence="9" id="KW-0964">Secreted</keyword>
<comment type="function">
    <text evidence="19">Glucanases play a role in cell expansion during growth, in cell-cell fusion during mating, and in spore release during sporulation. This enzyme may be involved in beta-glucan degradation and also function biosynthetically as a transglycosylase.</text>
</comment>
<dbReference type="PANTHER" id="PTHR16631:SF13">
    <property type="entry name" value="GLUCAN ENDO-1,3-BETA-GLUCOSIDASE EGLC-RELATED"/>
    <property type="match status" value="1"/>
</dbReference>
<dbReference type="InterPro" id="IPR017853">
    <property type="entry name" value="GH"/>
</dbReference>
<evidence type="ECO:0000256" key="14">
    <source>
        <dbReference type="ARBA" id="ARBA00023180"/>
    </source>
</evidence>
<keyword evidence="13" id="KW-0472">Membrane</keyword>
<keyword evidence="18" id="KW-0624">Polysaccharide degradation</keyword>
<evidence type="ECO:0000256" key="23">
    <source>
        <dbReference type="SAM" id="MobiDB-lite"/>
    </source>
</evidence>
<accession>A0A8H6UAU4</accession>
<name>A0A8H6UAU4_9EURO</name>
<evidence type="ECO:0000256" key="4">
    <source>
        <dbReference type="ARBA" id="ARBA00008773"/>
    </source>
</evidence>
<dbReference type="InterPro" id="IPR050732">
    <property type="entry name" value="Beta-glucan_modifiers"/>
</dbReference>